<feature type="signal peptide" evidence="1">
    <location>
        <begin position="1"/>
        <end position="24"/>
    </location>
</feature>
<evidence type="ECO:0000313" key="2">
    <source>
        <dbReference type="EMBL" id="PKU86505.1"/>
    </source>
</evidence>
<evidence type="ECO:0000256" key="1">
    <source>
        <dbReference type="SAM" id="SignalP"/>
    </source>
</evidence>
<reference evidence="2 3" key="2">
    <citation type="journal article" date="2017" name="Nature">
        <title>The Apostasia genome and the evolution of orchids.</title>
        <authorList>
            <person name="Zhang G.Q."/>
            <person name="Liu K.W."/>
            <person name="Li Z."/>
            <person name="Lohaus R."/>
            <person name="Hsiao Y.Y."/>
            <person name="Niu S.C."/>
            <person name="Wang J.Y."/>
            <person name="Lin Y.C."/>
            <person name="Xu Q."/>
            <person name="Chen L.J."/>
            <person name="Yoshida K."/>
            <person name="Fujiwara S."/>
            <person name="Wang Z.W."/>
            <person name="Zhang Y.Q."/>
            <person name="Mitsuda N."/>
            <person name="Wang M."/>
            <person name="Liu G.H."/>
            <person name="Pecoraro L."/>
            <person name="Huang H.X."/>
            <person name="Xiao X.J."/>
            <person name="Lin M."/>
            <person name="Wu X.Y."/>
            <person name="Wu W.L."/>
            <person name="Chen Y.Y."/>
            <person name="Chang S.B."/>
            <person name="Sakamoto S."/>
            <person name="Ohme-Takagi M."/>
            <person name="Yagi M."/>
            <person name="Zeng S.J."/>
            <person name="Shen C.Y."/>
            <person name="Yeh C.M."/>
            <person name="Luo Y.B."/>
            <person name="Tsai W.C."/>
            <person name="Van de Peer Y."/>
            <person name="Liu Z.J."/>
        </authorList>
    </citation>
    <scope>NUCLEOTIDE SEQUENCE [LARGE SCALE GENOMIC DNA]</scope>
    <source>
        <tissue evidence="2">The whole plant</tissue>
    </source>
</reference>
<dbReference type="AlphaFoldDB" id="A0A2I0XF30"/>
<evidence type="ECO:0000313" key="3">
    <source>
        <dbReference type="Proteomes" id="UP000233837"/>
    </source>
</evidence>
<feature type="chain" id="PRO_5014178021" evidence="1">
    <location>
        <begin position="25"/>
        <end position="185"/>
    </location>
</feature>
<protein>
    <submittedName>
        <fullName evidence="2">Uncharacterized protein</fullName>
    </submittedName>
</protein>
<reference evidence="2 3" key="1">
    <citation type="journal article" date="2016" name="Sci. Rep.">
        <title>The Dendrobium catenatum Lindl. genome sequence provides insights into polysaccharide synthase, floral development and adaptive evolution.</title>
        <authorList>
            <person name="Zhang G.Q."/>
            <person name="Xu Q."/>
            <person name="Bian C."/>
            <person name="Tsai W.C."/>
            <person name="Yeh C.M."/>
            <person name="Liu K.W."/>
            <person name="Yoshida K."/>
            <person name="Zhang L.S."/>
            <person name="Chang S.B."/>
            <person name="Chen F."/>
            <person name="Shi Y."/>
            <person name="Su Y.Y."/>
            <person name="Zhang Y.Q."/>
            <person name="Chen L.J."/>
            <person name="Yin Y."/>
            <person name="Lin M."/>
            <person name="Huang H."/>
            <person name="Deng H."/>
            <person name="Wang Z.W."/>
            <person name="Zhu S.L."/>
            <person name="Zhao X."/>
            <person name="Deng C."/>
            <person name="Niu S.C."/>
            <person name="Huang J."/>
            <person name="Wang M."/>
            <person name="Liu G.H."/>
            <person name="Yang H.J."/>
            <person name="Xiao X.J."/>
            <person name="Hsiao Y.Y."/>
            <person name="Wu W.L."/>
            <person name="Chen Y.Y."/>
            <person name="Mitsuda N."/>
            <person name="Ohme-Takagi M."/>
            <person name="Luo Y.B."/>
            <person name="Van de Peer Y."/>
            <person name="Liu Z.J."/>
        </authorList>
    </citation>
    <scope>NUCLEOTIDE SEQUENCE [LARGE SCALE GENOMIC DNA]</scope>
    <source>
        <tissue evidence="2">The whole plant</tissue>
    </source>
</reference>
<sequence length="185" mass="19597">MLRLLVPFPLLCGSLLKVWVGSEGLVYIQSIIFDEFPPYCPHCKSLGHSKLKCGILHPHSILNAKVVNVVFGGELGNVSSDNAGGIGPDALVDSSIPMSLAPILADVVAHVFMDVVVIDSTLVLGEDVPGVDLDLDQDLGPTNAFVGNDGDLVNVMDVNVHGSDNLDMIKSNLDGNEVIVHGLDY</sequence>
<dbReference type="EMBL" id="KZ501944">
    <property type="protein sequence ID" value="PKU86505.1"/>
    <property type="molecule type" value="Genomic_DNA"/>
</dbReference>
<dbReference type="Proteomes" id="UP000233837">
    <property type="component" value="Unassembled WGS sequence"/>
</dbReference>
<keyword evidence="1" id="KW-0732">Signal</keyword>
<organism evidence="2 3">
    <name type="scientific">Dendrobium catenatum</name>
    <dbReference type="NCBI Taxonomy" id="906689"/>
    <lineage>
        <taxon>Eukaryota</taxon>
        <taxon>Viridiplantae</taxon>
        <taxon>Streptophyta</taxon>
        <taxon>Embryophyta</taxon>
        <taxon>Tracheophyta</taxon>
        <taxon>Spermatophyta</taxon>
        <taxon>Magnoliopsida</taxon>
        <taxon>Liliopsida</taxon>
        <taxon>Asparagales</taxon>
        <taxon>Orchidaceae</taxon>
        <taxon>Epidendroideae</taxon>
        <taxon>Malaxideae</taxon>
        <taxon>Dendrobiinae</taxon>
        <taxon>Dendrobium</taxon>
    </lineage>
</organism>
<keyword evidence="3" id="KW-1185">Reference proteome</keyword>
<gene>
    <name evidence="2" type="ORF">MA16_Dca010541</name>
</gene>
<proteinExistence type="predicted"/>
<name>A0A2I0XF30_9ASPA</name>
<accession>A0A2I0XF30</accession>